<dbReference type="PANTHER" id="PTHR30258">
    <property type="entry name" value="TYPE II SECRETION SYSTEM PROTEIN GSPE-RELATED"/>
    <property type="match status" value="1"/>
</dbReference>
<name>A0A1J5RKZ3_9ZZZZ</name>
<dbReference type="SUPFAM" id="SSF52091">
    <property type="entry name" value="SpoIIaa-like"/>
    <property type="match status" value="1"/>
</dbReference>
<dbReference type="InterPro" id="IPR037257">
    <property type="entry name" value="T2SS_E_N_sf"/>
</dbReference>
<dbReference type="PANTHER" id="PTHR30258:SF2">
    <property type="entry name" value="COMG OPERON PROTEIN 1"/>
    <property type="match status" value="1"/>
</dbReference>
<feature type="domain" description="STAS" evidence="3">
    <location>
        <begin position="1"/>
        <end position="91"/>
    </location>
</feature>
<dbReference type="EMBL" id="MLJW01000153">
    <property type="protein sequence ID" value="OIQ96178.1"/>
    <property type="molecule type" value="Genomic_DNA"/>
</dbReference>
<reference evidence="4" key="1">
    <citation type="submission" date="2016-10" db="EMBL/GenBank/DDBJ databases">
        <title>Sequence of Gallionella enrichment culture.</title>
        <authorList>
            <person name="Poehlein A."/>
            <person name="Muehling M."/>
            <person name="Daniel R."/>
        </authorList>
    </citation>
    <scope>NUCLEOTIDE SEQUENCE</scope>
</reference>
<dbReference type="InterPro" id="IPR001482">
    <property type="entry name" value="T2SS/T4SS_dom"/>
</dbReference>
<dbReference type="GO" id="GO:0005886">
    <property type="term" value="C:plasma membrane"/>
    <property type="evidence" value="ECO:0007669"/>
    <property type="project" value="TreeGrafter"/>
</dbReference>
<dbReference type="GO" id="GO:0005524">
    <property type="term" value="F:ATP binding"/>
    <property type="evidence" value="ECO:0007669"/>
    <property type="project" value="UniProtKB-KW"/>
</dbReference>
<dbReference type="GO" id="GO:0016887">
    <property type="term" value="F:ATP hydrolysis activity"/>
    <property type="evidence" value="ECO:0007669"/>
    <property type="project" value="TreeGrafter"/>
</dbReference>
<evidence type="ECO:0000256" key="1">
    <source>
        <dbReference type="ARBA" id="ARBA00022741"/>
    </source>
</evidence>
<dbReference type="InterPro" id="IPR007831">
    <property type="entry name" value="T2SS_GspE_N"/>
</dbReference>
<dbReference type="InterPro" id="IPR036513">
    <property type="entry name" value="STAS_dom_sf"/>
</dbReference>
<protein>
    <submittedName>
        <fullName evidence="4">Type II secretion system protein E</fullName>
    </submittedName>
</protein>
<gene>
    <name evidence="4" type="primary">epsE_39</name>
    <name evidence="4" type="ORF">GALL_218070</name>
</gene>
<proteinExistence type="predicted"/>
<dbReference type="FunFam" id="3.40.50.300:FF:000398">
    <property type="entry name" value="Type IV pilus assembly ATPase PilB"/>
    <property type="match status" value="1"/>
</dbReference>
<evidence type="ECO:0000256" key="2">
    <source>
        <dbReference type="ARBA" id="ARBA00022840"/>
    </source>
</evidence>
<dbReference type="Pfam" id="PF00437">
    <property type="entry name" value="T2SSE"/>
    <property type="match status" value="1"/>
</dbReference>
<dbReference type="SUPFAM" id="SSF52540">
    <property type="entry name" value="P-loop containing nucleoside triphosphate hydrolases"/>
    <property type="match status" value="1"/>
</dbReference>
<dbReference type="PROSITE" id="PS50801">
    <property type="entry name" value="STAS"/>
    <property type="match status" value="1"/>
</dbReference>
<accession>A0A1J5RKZ3</accession>
<dbReference type="Gene3D" id="3.30.450.90">
    <property type="match status" value="1"/>
</dbReference>
<keyword evidence="2" id="KW-0067">ATP-binding</keyword>
<dbReference type="Gene3D" id="3.30.750.24">
    <property type="entry name" value="STAS domain"/>
    <property type="match status" value="1"/>
</dbReference>
<organism evidence="4">
    <name type="scientific">mine drainage metagenome</name>
    <dbReference type="NCBI Taxonomy" id="410659"/>
    <lineage>
        <taxon>unclassified sequences</taxon>
        <taxon>metagenomes</taxon>
        <taxon>ecological metagenomes</taxon>
    </lineage>
</organism>
<dbReference type="SUPFAM" id="SSF160246">
    <property type="entry name" value="EspE N-terminal domain-like"/>
    <property type="match status" value="1"/>
</dbReference>
<dbReference type="InterPro" id="IPR027417">
    <property type="entry name" value="P-loop_NTPase"/>
</dbReference>
<evidence type="ECO:0000313" key="4">
    <source>
        <dbReference type="EMBL" id="OIQ96178.1"/>
    </source>
</evidence>
<dbReference type="Gene3D" id="3.40.50.300">
    <property type="entry name" value="P-loop containing nucleotide triphosphate hydrolases"/>
    <property type="match status" value="1"/>
</dbReference>
<dbReference type="CDD" id="cd01129">
    <property type="entry name" value="PulE-GspE-like"/>
    <property type="match status" value="1"/>
</dbReference>
<dbReference type="PROSITE" id="PS00662">
    <property type="entry name" value="T2SP_E"/>
    <property type="match status" value="1"/>
</dbReference>
<evidence type="ECO:0000259" key="3">
    <source>
        <dbReference type="PROSITE" id="PS50801"/>
    </source>
</evidence>
<keyword evidence="1" id="KW-0547">Nucleotide-binding</keyword>
<comment type="caution">
    <text evidence="4">The sequence shown here is derived from an EMBL/GenBank/DDBJ whole genome shotgun (WGS) entry which is preliminary data.</text>
</comment>
<dbReference type="InterPro" id="IPR002645">
    <property type="entry name" value="STAS_dom"/>
</dbReference>
<dbReference type="Gene3D" id="3.30.300.160">
    <property type="entry name" value="Type II secretion system, protein E, N-terminal domain"/>
    <property type="match status" value="1"/>
</dbReference>
<sequence length="676" mass="73968">MGDLIARSSFSGITYLAPAGTLAEEAGQFALAEALETCARSSNVHVVLDLEQVPLINGKGLEIILDANAKLEFLGGSLKFVNSSTLITDIFIANRIAYADAESDFDQHLVHTVGEPPALLLPKKIGQILIEMGLITEEQMAEAMQSQKTSGKKLGMILLEKKLLTEADLLKVLSRQTGIPYISLRPGLYESAAVALLSEAIAYRLNVLPMFKIHDKLTLAIADPHAIPVLDEIQDITGHKPTLVLSSREEIEKCQFDAFNGGELTQDLVEILPTDITLVEQTQTDFNTIDRIAGASPVINLVNGLIQRAVRDGASDIHIECSRTRGMVRFRIDGILYEVLQVRADLHPAIVSRLKVMASLDIAERRMPQDGRLQVVTQGRTIDLRFSSLAGIYGEKVVLRVLDKNQSILDVEKIGMKPANLERFKKLLGRSYGLILVTGPTGSGKTTTLYAGINFLKSIEKNIVTIEDPVEYQLDIINQNQVNEATGLDFARMLKHVLRQDPDIIMVGEIRDRETAQIAVQAALTGHLVLSTLHTNDAVGALSRMMEMGVEPYLLSSALAGVVSQRLVRRVCPSCKTIFLPSPELAATQGWSDSVRLARGRGCTACYDSGYRGRMGIHEIIESTDELRRLMIRNPSKDELQAFASGSGFVSLFDDGMLLVLDGSTSLEEVSRVISS</sequence>
<dbReference type="AlphaFoldDB" id="A0A1J5RKZ3"/>
<dbReference type="Pfam" id="PF05157">
    <property type="entry name" value="MshEN"/>
    <property type="match status" value="1"/>
</dbReference>